<organism evidence="8 9">
    <name type="scientific">Sphingopyxis flava</name>
    <dbReference type="NCBI Taxonomy" id="1507287"/>
    <lineage>
        <taxon>Bacteria</taxon>
        <taxon>Pseudomonadati</taxon>
        <taxon>Pseudomonadota</taxon>
        <taxon>Alphaproteobacteria</taxon>
        <taxon>Sphingomonadales</taxon>
        <taxon>Sphingomonadaceae</taxon>
        <taxon>Sphingopyxis</taxon>
    </lineage>
</organism>
<evidence type="ECO:0000256" key="3">
    <source>
        <dbReference type="ARBA" id="ARBA00022692"/>
    </source>
</evidence>
<evidence type="ECO:0000259" key="7">
    <source>
        <dbReference type="Pfam" id="PF01478"/>
    </source>
</evidence>
<dbReference type="PANTHER" id="PTHR36506">
    <property type="entry name" value="PREFLAGELLIN PEPTIDASE"/>
    <property type="match status" value="1"/>
</dbReference>
<name>A0A1T5EW62_9SPHN</name>
<evidence type="ECO:0000256" key="6">
    <source>
        <dbReference type="SAM" id="Phobius"/>
    </source>
</evidence>
<keyword evidence="2" id="KW-1003">Cell membrane</keyword>
<evidence type="ECO:0000256" key="2">
    <source>
        <dbReference type="ARBA" id="ARBA00022475"/>
    </source>
</evidence>
<proteinExistence type="predicted"/>
<evidence type="ECO:0000256" key="5">
    <source>
        <dbReference type="ARBA" id="ARBA00023136"/>
    </source>
</evidence>
<dbReference type="PANTHER" id="PTHR36506:SF1">
    <property type="entry name" value="PREFLAGELLIN PEPTIDASE"/>
    <property type="match status" value="1"/>
</dbReference>
<reference evidence="9" key="1">
    <citation type="submission" date="2017-02" db="EMBL/GenBank/DDBJ databases">
        <authorList>
            <person name="Varghese N."/>
            <person name="Submissions S."/>
        </authorList>
    </citation>
    <scope>NUCLEOTIDE SEQUENCE [LARGE SCALE GENOMIC DNA]</scope>
    <source>
        <strain evidence="9">R11H</strain>
    </source>
</reference>
<sequence>MPDIMWWPALACAALGAWLDVTSRRLPNRVCAAFAIAAIFGLGATQGAALLPWALLHAAAALLVGMLLFRFGVIGGGDAKFYAAAACAAPIIPAAGPLALLGWTSVAGLVLLLVMMVGRRLGILAGKGSLLKGWEVPYGVAIAAGFWLALISV</sequence>
<evidence type="ECO:0000256" key="1">
    <source>
        <dbReference type="ARBA" id="ARBA00004651"/>
    </source>
</evidence>
<keyword evidence="3 6" id="KW-0812">Transmembrane</keyword>
<feature type="transmembrane region" description="Helical" evidence="6">
    <location>
        <begin position="136"/>
        <end position="152"/>
    </location>
</feature>
<protein>
    <submittedName>
        <fullName evidence="8">Prepilin peptidase CpaA</fullName>
    </submittedName>
</protein>
<feature type="domain" description="Prepilin type IV endopeptidase peptidase" evidence="7">
    <location>
        <begin position="10"/>
        <end position="112"/>
    </location>
</feature>
<evidence type="ECO:0000256" key="4">
    <source>
        <dbReference type="ARBA" id="ARBA00022989"/>
    </source>
</evidence>
<feature type="transmembrane region" description="Helical" evidence="6">
    <location>
        <begin position="106"/>
        <end position="124"/>
    </location>
</feature>
<dbReference type="GO" id="GO:0005886">
    <property type="term" value="C:plasma membrane"/>
    <property type="evidence" value="ECO:0007669"/>
    <property type="project" value="UniProtKB-SubCell"/>
</dbReference>
<dbReference type="EMBL" id="FUYP01000025">
    <property type="protein sequence ID" value="SKB88088.1"/>
    <property type="molecule type" value="Genomic_DNA"/>
</dbReference>
<gene>
    <name evidence="8" type="ORF">SAMN06295937_102549</name>
</gene>
<dbReference type="GO" id="GO:0004190">
    <property type="term" value="F:aspartic-type endopeptidase activity"/>
    <property type="evidence" value="ECO:0007669"/>
    <property type="project" value="InterPro"/>
</dbReference>
<dbReference type="Proteomes" id="UP000190044">
    <property type="component" value="Unassembled WGS sequence"/>
</dbReference>
<dbReference type="InterPro" id="IPR000045">
    <property type="entry name" value="Prepilin_IV_endopep_pep"/>
</dbReference>
<dbReference type="AlphaFoldDB" id="A0A1T5EW62"/>
<keyword evidence="9" id="KW-1185">Reference proteome</keyword>
<evidence type="ECO:0000313" key="8">
    <source>
        <dbReference type="EMBL" id="SKB88088.1"/>
    </source>
</evidence>
<dbReference type="InterPro" id="IPR052218">
    <property type="entry name" value="Preflagellin_Peptidase"/>
</dbReference>
<comment type="subcellular location">
    <subcellularLocation>
        <location evidence="1">Cell membrane</location>
        <topology evidence="1">Multi-pass membrane protein</topology>
    </subcellularLocation>
</comment>
<evidence type="ECO:0000313" key="9">
    <source>
        <dbReference type="Proteomes" id="UP000190044"/>
    </source>
</evidence>
<accession>A0A1T5EW62</accession>
<keyword evidence="5 6" id="KW-0472">Membrane</keyword>
<dbReference type="Pfam" id="PF01478">
    <property type="entry name" value="Peptidase_A24"/>
    <property type="match status" value="1"/>
</dbReference>
<dbReference type="Gene3D" id="1.20.120.1220">
    <property type="match status" value="1"/>
</dbReference>
<keyword evidence="4 6" id="KW-1133">Transmembrane helix</keyword>
<feature type="transmembrane region" description="Helical" evidence="6">
    <location>
        <begin position="47"/>
        <end position="69"/>
    </location>
</feature>